<name>G5QU25_SALSE</name>
<organism evidence="1 2">
    <name type="scientific">Salmonella enterica subsp. enterica serovar Senftenberg str. A4-543</name>
    <dbReference type="NCBI Taxonomy" id="913082"/>
    <lineage>
        <taxon>Bacteria</taxon>
        <taxon>Pseudomonadati</taxon>
        <taxon>Pseudomonadota</taxon>
        <taxon>Gammaproteobacteria</taxon>
        <taxon>Enterobacterales</taxon>
        <taxon>Enterobacteriaceae</taxon>
        <taxon>Salmonella</taxon>
    </lineage>
</organism>
<feature type="non-terminal residue" evidence="1">
    <location>
        <position position="72"/>
    </location>
</feature>
<dbReference type="Proteomes" id="UP000005065">
    <property type="component" value="Unassembled WGS sequence"/>
</dbReference>
<dbReference type="AlphaFoldDB" id="G5QU25"/>
<dbReference type="PANTHER" id="PTHR30451:SF21">
    <property type="entry name" value="FIMBRIAL USHER DOMAIN-CONTAINING PROTEIN YDET-RELATED"/>
    <property type="match status" value="1"/>
</dbReference>
<dbReference type="InterPro" id="IPR000015">
    <property type="entry name" value="Fimb_usher"/>
</dbReference>
<evidence type="ECO:0000313" key="2">
    <source>
        <dbReference type="Proteomes" id="UP000005065"/>
    </source>
</evidence>
<protein>
    <submittedName>
        <fullName evidence="1">Type 1 fimbriae anchoring protein FimD</fullName>
    </submittedName>
</protein>
<evidence type="ECO:0000313" key="1">
    <source>
        <dbReference type="EMBL" id="EHC95392.1"/>
    </source>
</evidence>
<accession>G5QU25</accession>
<comment type="caution">
    <text evidence="1">The sequence shown here is derived from an EMBL/GenBank/DDBJ whole genome shotgun (WGS) entry which is preliminary data.</text>
</comment>
<dbReference type="GO" id="GO:0015473">
    <property type="term" value="F:fimbrial usher porin activity"/>
    <property type="evidence" value="ECO:0007669"/>
    <property type="project" value="InterPro"/>
</dbReference>
<dbReference type="GO" id="GO:0009297">
    <property type="term" value="P:pilus assembly"/>
    <property type="evidence" value="ECO:0007669"/>
    <property type="project" value="InterPro"/>
</dbReference>
<dbReference type="Gene3D" id="2.60.40.2610">
    <property type="entry name" value="Outer membrane usher protein FimD, plug domain"/>
    <property type="match status" value="1"/>
</dbReference>
<sequence length="72" mass="7402">MNYGLSGGLVAHAHGVTLSQPLGNTNILIAAPGAANVGVVDQPGIHTDARGYAVVPYATTYRQNRMALDVNA</sequence>
<dbReference type="EMBL" id="AFCU01000024">
    <property type="protein sequence ID" value="EHC95392.1"/>
    <property type="molecule type" value="Genomic_DNA"/>
</dbReference>
<proteinExistence type="predicted"/>
<dbReference type="PANTHER" id="PTHR30451">
    <property type="entry name" value="OUTER MEMBRANE USHER PROTEIN"/>
    <property type="match status" value="1"/>
</dbReference>
<reference evidence="1 2" key="1">
    <citation type="journal article" date="2011" name="BMC Genomics">
        <title>Genome sequencing reveals diversification of virulence factor content and possible host adaptation in distinct subpopulations of Salmonella enterica.</title>
        <authorList>
            <person name="den Bakker H.C."/>
            <person name="Moreno Switt A.I."/>
            <person name="Govoni G."/>
            <person name="Cummings C.A."/>
            <person name="Ranieri M.L."/>
            <person name="Degoricija L."/>
            <person name="Hoelzer K."/>
            <person name="Rodriguez-Rivera L.D."/>
            <person name="Brown S."/>
            <person name="Bolchacova E."/>
            <person name="Furtado M.R."/>
            <person name="Wiedmann M."/>
        </authorList>
    </citation>
    <scope>NUCLEOTIDE SEQUENCE [LARGE SCALE GENOMIC DNA]</scope>
    <source>
        <strain evidence="1 2">A4-543</strain>
    </source>
</reference>
<gene>
    <name evidence="1" type="ORF">LTSESEN_0077</name>
</gene>
<dbReference type="GO" id="GO:0009279">
    <property type="term" value="C:cell outer membrane"/>
    <property type="evidence" value="ECO:0007669"/>
    <property type="project" value="TreeGrafter"/>
</dbReference>
<dbReference type="Pfam" id="PF00577">
    <property type="entry name" value="Usher"/>
    <property type="match status" value="1"/>
</dbReference>
<dbReference type="InterPro" id="IPR042186">
    <property type="entry name" value="FimD_plug_dom"/>
</dbReference>